<evidence type="ECO:0000256" key="1">
    <source>
        <dbReference type="SAM" id="MobiDB-lite"/>
    </source>
</evidence>
<reference evidence="2" key="2">
    <citation type="submission" date="2023-06" db="EMBL/GenBank/DDBJ databases">
        <authorList>
            <person name="Kobayashi Y."/>
            <person name="Kayamori A."/>
            <person name="Aoki K."/>
            <person name="Shiwa Y."/>
            <person name="Fujita N."/>
            <person name="Sugita T."/>
            <person name="Iwasaki W."/>
            <person name="Tanaka N."/>
            <person name="Takashima M."/>
        </authorList>
    </citation>
    <scope>NUCLEOTIDE SEQUENCE</scope>
    <source>
        <strain evidence="2">HIS016</strain>
    </source>
</reference>
<protein>
    <submittedName>
        <fullName evidence="2">Uncharacterized protein</fullName>
    </submittedName>
</protein>
<evidence type="ECO:0000313" key="3">
    <source>
        <dbReference type="Proteomes" id="UP001222932"/>
    </source>
</evidence>
<dbReference type="Proteomes" id="UP001222932">
    <property type="component" value="Unassembled WGS sequence"/>
</dbReference>
<name>A0AAD3U007_9TREE</name>
<accession>A0AAD3U007</accession>
<evidence type="ECO:0000313" key="2">
    <source>
        <dbReference type="EMBL" id="GMK59701.1"/>
    </source>
</evidence>
<feature type="compositionally biased region" description="Low complexity" evidence="1">
    <location>
        <begin position="1"/>
        <end position="21"/>
    </location>
</feature>
<organism evidence="2 3">
    <name type="scientific">Cutaneotrichosporon spelunceum</name>
    <dbReference type="NCBI Taxonomy" id="1672016"/>
    <lineage>
        <taxon>Eukaryota</taxon>
        <taxon>Fungi</taxon>
        <taxon>Dikarya</taxon>
        <taxon>Basidiomycota</taxon>
        <taxon>Agaricomycotina</taxon>
        <taxon>Tremellomycetes</taxon>
        <taxon>Trichosporonales</taxon>
        <taxon>Trichosporonaceae</taxon>
        <taxon>Cutaneotrichosporon</taxon>
    </lineage>
</organism>
<dbReference type="AlphaFoldDB" id="A0AAD3U007"/>
<gene>
    <name evidence="2" type="ORF">CspeluHIS016_0803070</name>
</gene>
<feature type="region of interest" description="Disordered" evidence="1">
    <location>
        <begin position="1"/>
        <end position="48"/>
    </location>
</feature>
<comment type="caution">
    <text evidence="2">The sequence shown here is derived from an EMBL/GenBank/DDBJ whole genome shotgun (WGS) entry which is preliminary data.</text>
</comment>
<sequence>MPNRATTATTATETTQAPTFTSPFGAPVEATVTDAPKAKPQRRMSQSEIAEERLSAAMLVAIQNRVVEDDEDDFF</sequence>
<dbReference type="EMBL" id="BTCM01000008">
    <property type="protein sequence ID" value="GMK59701.1"/>
    <property type="molecule type" value="Genomic_DNA"/>
</dbReference>
<keyword evidence="3" id="KW-1185">Reference proteome</keyword>
<reference evidence="2" key="1">
    <citation type="journal article" date="2023" name="BMC Genomics">
        <title>Chromosome-level genome assemblies of Cutaneotrichosporon spp. (Trichosporonales, Basidiomycota) reveal imbalanced evolution between nucleotide sequences and chromosome synteny.</title>
        <authorList>
            <person name="Kobayashi Y."/>
            <person name="Kayamori A."/>
            <person name="Aoki K."/>
            <person name="Shiwa Y."/>
            <person name="Matsutani M."/>
            <person name="Fujita N."/>
            <person name="Sugita T."/>
            <person name="Iwasaki W."/>
            <person name="Tanaka N."/>
            <person name="Takashima M."/>
        </authorList>
    </citation>
    <scope>NUCLEOTIDE SEQUENCE</scope>
    <source>
        <strain evidence="2">HIS016</strain>
    </source>
</reference>
<proteinExistence type="predicted"/>